<protein>
    <submittedName>
        <fullName evidence="1">Terminase large subunit</fullName>
    </submittedName>
</protein>
<accession>A0A7D0J8B1</accession>
<keyword evidence="2" id="KW-1185">Reference proteome</keyword>
<name>A0A7D0J8B1_9CAUD</name>
<dbReference type="Gene3D" id="3.30.420.240">
    <property type="match status" value="1"/>
</dbReference>
<sequence length="674" mass="76166">MSKTDDLGPEFNSSVAAYLVKNYGDVLKVSRERFCIISLPLLRKYIADNQDIVDSYEEQIKAEIEGQGLEGNAVLRSVFKAQLERLRSGDKKDSTAYADELKKSIQAGVTDRVAGSTLEEPTSEHDNTAELIDKILHDPHNVDPTVIPKKVADGVRKILMKSFKKFGKWAFHIQMGFPFQSQDFHDVIFDVGQKIVDGEIDRVIITIPPRHSKTQLMSIALPLYSFCHNENSHNIITSYAEDVVLESSGYIRAVMLDPLFQRIFPKVRIDPNKRSLERWGTTKAGVMHAVPTGGKLTGKGAGLLVVNYAGCFVVDDVIKPKDAYSDTVRAEINDRFDNTFMSRLANDGCVTDAKGNQVKCPRTPMVIIMQRVHDQDLVGYILRGGSSDKYHYLNIPAIIEPGVGGKEWYQKLINKQGYSHAIPIYYDLKRGEGKSALWPSRKSLESLEAMQDANPYTYNSQYAGDPSAQGHGLIQEDWWQEYDTESFDRRRIVRSFITADTASTEKTYSDYSVLKHWGVTKERDVYCLDIMLGKFEIPKLKEEVVAFWKKCTKLDMRWPACIPMAVFMEDKSAGQFLNQQFIKDGTVRVRPVPRDGTNANNKVTRFMNAVPYFAQRRIYFPADHEHLPHVKREILGFTSMGSGTGHDDCVDNVSDMVAIEFSGPSANYEAWVNE</sequence>
<evidence type="ECO:0000313" key="2">
    <source>
        <dbReference type="Proteomes" id="UP000509770"/>
    </source>
</evidence>
<evidence type="ECO:0000313" key="1">
    <source>
        <dbReference type="EMBL" id="QEM43024.1"/>
    </source>
</evidence>
<dbReference type="Proteomes" id="UP000509770">
    <property type="component" value="Segment"/>
</dbReference>
<proteinExistence type="predicted"/>
<organism evidence="1 2">
    <name type="scientific">Escherichia phage vB_EcoM_4HA13</name>
    <dbReference type="NCBI Taxonomy" id="2601675"/>
    <lineage>
        <taxon>Viruses</taxon>
        <taxon>Duplodnaviria</taxon>
        <taxon>Heunggongvirae</taxon>
        <taxon>Uroviricota</taxon>
        <taxon>Caudoviricetes</taxon>
        <taxon>Chaseviridae</taxon>
        <taxon>Cleopatravirinae</taxon>
        <taxon>Sabourvirus</taxon>
        <taxon>Sabourvirus sv4HA13</taxon>
    </lineage>
</organism>
<dbReference type="NCBIfam" id="TIGR01630">
    <property type="entry name" value="psiM2_ORF9"/>
    <property type="match status" value="1"/>
</dbReference>
<gene>
    <name evidence="1" type="ORF">AC4HA13_0053</name>
</gene>
<reference evidence="1" key="1">
    <citation type="submission" date="2019-07" db="EMBL/GenBank/DDBJ databases">
        <authorList>
            <person name="Lin J."/>
            <person name="Cucic S."/>
            <person name="Klem A."/>
            <person name="Kropinski A."/>
            <person name="Anany H."/>
        </authorList>
    </citation>
    <scope>NUCLEOTIDE SEQUENCE [LARGE SCALE GENOMIC DNA]</scope>
</reference>
<dbReference type="EMBL" id="MN136198">
    <property type="protein sequence ID" value="QEM43024.1"/>
    <property type="molecule type" value="Genomic_DNA"/>
</dbReference>
<dbReference type="InterPro" id="IPR006517">
    <property type="entry name" value="Phage_terminase_lsu-like_C"/>
</dbReference>